<keyword evidence="1" id="KW-0472">Membrane</keyword>
<dbReference type="EMBL" id="GEVI01005294">
    <property type="protein sequence ID" value="JAU27026.1"/>
    <property type="molecule type" value="Transcribed_RNA"/>
</dbReference>
<protein>
    <submittedName>
        <fullName evidence="2">Uncharacterized protein</fullName>
    </submittedName>
</protein>
<gene>
    <name evidence="2" type="ORF">GA_TR4266_c0_g1_i1_g.14776</name>
</gene>
<organism evidence="2">
    <name type="scientific">Noccaea caerulescens</name>
    <name type="common">Alpine penny-cress</name>
    <name type="synonym">Thlaspi caerulescens</name>
    <dbReference type="NCBI Taxonomy" id="107243"/>
    <lineage>
        <taxon>Eukaryota</taxon>
        <taxon>Viridiplantae</taxon>
        <taxon>Streptophyta</taxon>
        <taxon>Embryophyta</taxon>
        <taxon>Tracheophyta</taxon>
        <taxon>Spermatophyta</taxon>
        <taxon>Magnoliopsida</taxon>
        <taxon>eudicotyledons</taxon>
        <taxon>Gunneridae</taxon>
        <taxon>Pentapetalae</taxon>
        <taxon>rosids</taxon>
        <taxon>malvids</taxon>
        <taxon>Brassicales</taxon>
        <taxon>Brassicaceae</taxon>
        <taxon>Coluteocarpeae</taxon>
        <taxon>Noccaea</taxon>
    </lineage>
</organism>
<feature type="transmembrane region" description="Helical" evidence="1">
    <location>
        <begin position="47"/>
        <end position="70"/>
    </location>
</feature>
<keyword evidence="1" id="KW-0812">Transmembrane</keyword>
<proteinExistence type="predicted"/>
<reference evidence="2" key="1">
    <citation type="submission" date="2016-07" db="EMBL/GenBank/DDBJ databases">
        <title>De novo transcriptome assembly of four accessions of the metal hyperaccumulator plant Noccaea caerulescens.</title>
        <authorList>
            <person name="Blande D."/>
            <person name="Halimaa P."/>
            <person name="Tervahauta A.I."/>
            <person name="Aarts M.G."/>
            <person name="Karenlampi S.O."/>
        </authorList>
    </citation>
    <scope>NUCLEOTIDE SEQUENCE</scope>
</reference>
<evidence type="ECO:0000256" key="1">
    <source>
        <dbReference type="SAM" id="Phobius"/>
    </source>
</evidence>
<dbReference type="AlphaFoldDB" id="A0A1J3E4F1"/>
<name>A0A1J3E4F1_NOCCA</name>
<sequence>MIKKYSKFHKVLDRKFMVRRWSEYVHRTQPDRIWPKRIHRTKGRMHISFDWIGPIIRGIIGVIVSWFMAIKRSSHQIYEWIDSYKTLWFHRHRLKDDYLRWCIYCIMFIPCLPGSHGVIWHPSSVREMKFTSSDRLTLDMWEVKNKSHFADDSESAMRVSSARGEWRGRRQNA</sequence>
<evidence type="ECO:0000313" key="2">
    <source>
        <dbReference type="EMBL" id="JAU27026.1"/>
    </source>
</evidence>
<feature type="transmembrane region" description="Helical" evidence="1">
    <location>
        <begin position="98"/>
        <end position="120"/>
    </location>
</feature>
<keyword evidence="1" id="KW-1133">Transmembrane helix</keyword>
<accession>A0A1J3E4F1</accession>